<evidence type="ECO:0000256" key="4">
    <source>
        <dbReference type="PROSITE-ProRule" id="PRU00335"/>
    </source>
</evidence>
<dbReference type="GO" id="GO:0000976">
    <property type="term" value="F:transcription cis-regulatory region binding"/>
    <property type="evidence" value="ECO:0007669"/>
    <property type="project" value="TreeGrafter"/>
</dbReference>
<evidence type="ECO:0000256" key="1">
    <source>
        <dbReference type="ARBA" id="ARBA00023015"/>
    </source>
</evidence>
<dbReference type="Pfam" id="PF00440">
    <property type="entry name" value="TetR_N"/>
    <property type="match status" value="1"/>
</dbReference>
<feature type="DNA-binding region" description="H-T-H motif" evidence="4">
    <location>
        <begin position="33"/>
        <end position="52"/>
    </location>
</feature>
<dbReference type="PANTHER" id="PTHR30055:SF234">
    <property type="entry name" value="HTH-TYPE TRANSCRIPTIONAL REGULATOR BETI"/>
    <property type="match status" value="1"/>
</dbReference>
<dbReference type="KEGG" id="rhg:EXZ61_16055"/>
<keyword evidence="3" id="KW-0804">Transcription</keyword>
<name>A0A515ESB1_9BURK</name>
<evidence type="ECO:0000313" key="6">
    <source>
        <dbReference type="EMBL" id="QDL55567.1"/>
    </source>
</evidence>
<protein>
    <submittedName>
        <fullName evidence="6">TetR/AcrR family transcriptional regulator</fullName>
    </submittedName>
</protein>
<accession>A0A515ESB1</accession>
<evidence type="ECO:0000256" key="3">
    <source>
        <dbReference type="ARBA" id="ARBA00023163"/>
    </source>
</evidence>
<evidence type="ECO:0000256" key="2">
    <source>
        <dbReference type="ARBA" id="ARBA00023125"/>
    </source>
</evidence>
<reference evidence="7" key="2">
    <citation type="journal article" date="2020" name="Int. J. Syst. Evol. Microbiol.">
        <title>Genomic insights into a novel species Rhodoferax aquaticus sp. nov., isolated from freshwater.</title>
        <authorList>
            <person name="Li T."/>
            <person name="Zhuo Y."/>
            <person name="Jin C.Z."/>
            <person name="Wu X."/>
            <person name="Ko S.R."/>
            <person name="Jin F.J."/>
            <person name="Ahn C.Y."/>
            <person name="Oh H.M."/>
            <person name="Lee H.G."/>
            <person name="Jin L."/>
        </authorList>
    </citation>
    <scope>NUCLEOTIDE SEQUENCE [LARGE SCALE GENOMIC DNA]</scope>
    <source>
        <strain evidence="7">Gr-4</strain>
    </source>
</reference>
<dbReference type="FunFam" id="1.10.10.60:FF:000141">
    <property type="entry name" value="TetR family transcriptional regulator"/>
    <property type="match status" value="1"/>
</dbReference>
<dbReference type="InterPro" id="IPR050109">
    <property type="entry name" value="HTH-type_TetR-like_transc_reg"/>
</dbReference>
<dbReference type="RefSeq" id="WP_142812722.1">
    <property type="nucleotide sequence ID" value="NZ_CP036282.1"/>
</dbReference>
<evidence type="ECO:0000313" key="7">
    <source>
        <dbReference type="Proteomes" id="UP000317365"/>
    </source>
</evidence>
<keyword evidence="1" id="KW-0805">Transcription regulation</keyword>
<dbReference type="EMBL" id="CP036282">
    <property type="protein sequence ID" value="QDL55567.1"/>
    <property type="molecule type" value="Genomic_DNA"/>
</dbReference>
<gene>
    <name evidence="6" type="ORF">EXZ61_16055</name>
</gene>
<keyword evidence="2 4" id="KW-0238">DNA-binding</keyword>
<dbReference type="InterPro" id="IPR001647">
    <property type="entry name" value="HTH_TetR"/>
</dbReference>
<evidence type="ECO:0000259" key="5">
    <source>
        <dbReference type="PROSITE" id="PS50977"/>
    </source>
</evidence>
<feature type="domain" description="HTH tetR-type" evidence="5">
    <location>
        <begin position="10"/>
        <end position="70"/>
    </location>
</feature>
<organism evidence="6 7">
    <name type="scientific">Rhodoferax aquaticus</name>
    <dbReference type="NCBI Taxonomy" id="2527691"/>
    <lineage>
        <taxon>Bacteria</taxon>
        <taxon>Pseudomonadati</taxon>
        <taxon>Pseudomonadota</taxon>
        <taxon>Betaproteobacteria</taxon>
        <taxon>Burkholderiales</taxon>
        <taxon>Comamonadaceae</taxon>
        <taxon>Rhodoferax</taxon>
    </lineage>
</organism>
<sequence>MATDTPTDPNPKPQAILDAAERLFVRYGYRKSSMDDVAREAGIAKGTVYLYYAGKEALFRALLERIGEAVISASHAAAQAEQPFSERLFGVLDAMYGYFHERFSDSGHLQELGEIRGSLGQDLSEQLRQRHLQILLELIERAEAQGDVALAARGLLPGDIATLLIAASLGAKTMVPANAGTNAYTESLRNCTRVMCAAVAPVGPA</sequence>
<dbReference type="PRINTS" id="PR00455">
    <property type="entry name" value="HTHTETR"/>
</dbReference>
<dbReference type="AlphaFoldDB" id="A0A515ESB1"/>
<dbReference type="GO" id="GO:0003700">
    <property type="term" value="F:DNA-binding transcription factor activity"/>
    <property type="evidence" value="ECO:0007669"/>
    <property type="project" value="TreeGrafter"/>
</dbReference>
<dbReference type="SUPFAM" id="SSF46689">
    <property type="entry name" value="Homeodomain-like"/>
    <property type="match status" value="1"/>
</dbReference>
<dbReference type="PANTHER" id="PTHR30055">
    <property type="entry name" value="HTH-TYPE TRANSCRIPTIONAL REGULATOR RUTR"/>
    <property type="match status" value="1"/>
</dbReference>
<dbReference type="Proteomes" id="UP000317365">
    <property type="component" value="Chromosome"/>
</dbReference>
<dbReference type="Gene3D" id="1.10.357.10">
    <property type="entry name" value="Tetracycline Repressor, domain 2"/>
    <property type="match status" value="1"/>
</dbReference>
<proteinExistence type="predicted"/>
<dbReference type="InterPro" id="IPR009057">
    <property type="entry name" value="Homeodomain-like_sf"/>
</dbReference>
<keyword evidence="7" id="KW-1185">Reference proteome</keyword>
<reference evidence="7" key="1">
    <citation type="submission" date="2019-02" db="EMBL/GenBank/DDBJ databases">
        <title>Complete genome sequence of Rhodoferax sp. Gr-4.</title>
        <authorList>
            <person name="Jin L."/>
        </authorList>
    </citation>
    <scope>NUCLEOTIDE SEQUENCE [LARGE SCALE GENOMIC DNA]</scope>
    <source>
        <strain evidence="7">Gr-4</strain>
    </source>
</reference>
<dbReference type="PROSITE" id="PS50977">
    <property type="entry name" value="HTH_TETR_2"/>
    <property type="match status" value="1"/>
</dbReference>